<feature type="region of interest" description="Disordered" evidence="1">
    <location>
        <begin position="52"/>
        <end position="96"/>
    </location>
</feature>
<keyword evidence="2" id="KW-1133">Transmembrane helix</keyword>
<keyword evidence="3" id="KW-0732">Signal</keyword>
<dbReference type="EMBL" id="LAVV01003810">
    <property type="protein sequence ID" value="KNZ61893.1"/>
    <property type="molecule type" value="Genomic_DNA"/>
</dbReference>
<feature type="compositionally biased region" description="Basic and acidic residues" evidence="1">
    <location>
        <begin position="303"/>
        <end position="325"/>
    </location>
</feature>
<feature type="compositionally biased region" description="Basic residues" evidence="1">
    <location>
        <begin position="426"/>
        <end position="436"/>
    </location>
</feature>
<feature type="compositionally biased region" description="Low complexity" evidence="1">
    <location>
        <begin position="407"/>
        <end position="425"/>
    </location>
</feature>
<name>A0A0L6VMB4_9BASI</name>
<organism evidence="4 5">
    <name type="scientific">Puccinia sorghi</name>
    <dbReference type="NCBI Taxonomy" id="27349"/>
    <lineage>
        <taxon>Eukaryota</taxon>
        <taxon>Fungi</taxon>
        <taxon>Dikarya</taxon>
        <taxon>Basidiomycota</taxon>
        <taxon>Pucciniomycotina</taxon>
        <taxon>Pucciniomycetes</taxon>
        <taxon>Pucciniales</taxon>
        <taxon>Pucciniaceae</taxon>
        <taxon>Puccinia</taxon>
    </lineage>
</organism>
<reference evidence="4 5" key="1">
    <citation type="submission" date="2015-08" db="EMBL/GenBank/DDBJ databases">
        <title>Next Generation Sequencing and Analysis of the Genome of Puccinia sorghi L Schw, the Causal Agent of Maize Common Rust.</title>
        <authorList>
            <person name="Rochi L."/>
            <person name="Burguener G."/>
            <person name="Darino M."/>
            <person name="Turjanski A."/>
            <person name="Kreff E."/>
            <person name="Dieguez M.J."/>
            <person name="Sacco F."/>
        </authorList>
    </citation>
    <scope>NUCLEOTIDE SEQUENCE [LARGE SCALE GENOMIC DNA]</scope>
    <source>
        <strain evidence="4 5">RO10H11247</strain>
    </source>
</reference>
<feature type="compositionally biased region" description="Acidic residues" evidence="1">
    <location>
        <begin position="335"/>
        <end position="344"/>
    </location>
</feature>
<dbReference type="VEuPathDB" id="FungiDB:VP01_1342g2"/>
<feature type="compositionally biased region" description="Basic and acidic residues" evidence="1">
    <location>
        <begin position="66"/>
        <end position="87"/>
    </location>
</feature>
<dbReference type="OrthoDB" id="2507736at2759"/>
<evidence type="ECO:0000313" key="5">
    <source>
        <dbReference type="Proteomes" id="UP000037035"/>
    </source>
</evidence>
<gene>
    <name evidence="4" type="ORF">VP01_1342g2</name>
</gene>
<dbReference type="AlphaFoldDB" id="A0A0L6VMB4"/>
<protein>
    <submittedName>
        <fullName evidence="4">Uncharacterized protein</fullName>
    </submittedName>
</protein>
<feature type="compositionally biased region" description="Polar residues" evidence="1">
    <location>
        <begin position="389"/>
        <end position="406"/>
    </location>
</feature>
<sequence length="436" mass="49726">MNFLLKHCHLVILFLSLAPIHSAETLNNNRHLEAVETRLRELPDPLTIIQPLKPFQDPAGFPLATNDEREAERPTRPNESNKSDHPLPKGQPDTTYRHDREENWKLVINQSHDDPPRHVPRKSRKLPLLDPIQKLSSWLVILFTAKNPIWIISYKIFHGLFSAIFRLCYATIAFQFSILTRLMVWFWDEILFPMTFPIRLVFWAMVIQPLNLTKTLLKKLKPVIFFLMSAIGMGVLIGKIGSLTHLVVGDWLFPLHHSTKKPAQRKKSPSTVAVPQRRSRLKPRAHTVDDVPIGRPRLRMRTSSHEDHPRTNSSLRKEERNRFKEEEDTGSSASPEEEQDEEDWPGSKHVETEMWPVLGPNQTGYTSAVEKHDRSASSARQRHPPSVLSHLTQPIPSSSDSVSILKTSVPAASPTTSSSSSSPQSSRKKKVTFKTD</sequence>
<dbReference type="Proteomes" id="UP000037035">
    <property type="component" value="Unassembled WGS sequence"/>
</dbReference>
<keyword evidence="2" id="KW-0472">Membrane</keyword>
<evidence type="ECO:0000313" key="4">
    <source>
        <dbReference type="EMBL" id="KNZ61893.1"/>
    </source>
</evidence>
<evidence type="ECO:0000256" key="1">
    <source>
        <dbReference type="SAM" id="MobiDB-lite"/>
    </source>
</evidence>
<proteinExistence type="predicted"/>
<feature type="transmembrane region" description="Helical" evidence="2">
    <location>
        <begin position="190"/>
        <end position="212"/>
    </location>
</feature>
<accession>A0A0L6VMB4</accession>
<comment type="caution">
    <text evidence="4">The sequence shown here is derived from an EMBL/GenBank/DDBJ whole genome shotgun (WGS) entry which is preliminary data.</text>
</comment>
<keyword evidence="2" id="KW-0812">Transmembrane</keyword>
<feature type="region of interest" description="Disordered" evidence="1">
    <location>
        <begin position="259"/>
        <end position="436"/>
    </location>
</feature>
<feature type="signal peptide" evidence="3">
    <location>
        <begin position="1"/>
        <end position="23"/>
    </location>
</feature>
<feature type="transmembrane region" description="Helical" evidence="2">
    <location>
        <begin position="164"/>
        <end position="184"/>
    </location>
</feature>
<evidence type="ECO:0000256" key="3">
    <source>
        <dbReference type="SAM" id="SignalP"/>
    </source>
</evidence>
<feature type="transmembrane region" description="Helical" evidence="2">
    <location>
        <begin position="224"/>
        <end position="248"/>
    </location>
</feature>
<evidence type="ECO:0000256" key="2">
    <source>
        <dbReference type="SAM" id="Phobius"/>
    </source>
</evidence>
<feature type="compositionally biased region" description="Basic residues" evidence="1">
    <location>
        <begin position="259"/>
        <end position="268"/>
    </location>
</feature>
<keyword evidence="5" id="KW-1185">Reference proteome</keyword>
<feature type="chain" id="PRO_5005568455" evidence="3">
    <location>
        <begin position="24"/>
        <end position="436"/>
    </location>
</feature>